<comment type="subcellular location">
    <subcellularLocation>
        <location evidence="1">Cell membrane</location>
        <topology evidence="1">Multi-pass membrane protein</topology>
    </subcellularLocation>
</comment>
<comment type="caution">
    <text evidence="8">The sequence shown here is derived from an EMBL/GenBank/DDBJ whole genome shotgun (WGS) entry which is preliminary data.</text>
</comment>
<keyword evidence="8" id="KW-0969">Cilium</keyword>
<keyword evidence="8" id="KW-0966">Cell projection</keyword>
<evidence type="ECO:0000256" key="7">
    <source>
        <dbReference type="SAM" id="Phobius"/>
    </source>
</evidence>
<feature type="transmembrane region" description="Helical" evidence="7">
    <location>
        <begin position="20"/>
        <end position="39"/>
    </location>
</feature>
<evidence type="ECO:0000256" key="1">
    <source>
        <dbReference type="ARBA" id="ARBA00004651"/>
    </source>
</evidence>
<evidence type="ECO:0000256" key="5">
    <source>
        <dbReference type="ARBA" id="ARBA00022989"/>
    </source>
</evidence>
<evidence type="ECO:0000256" key="6">
    <source>
        <dbReference type="ARBA" id="ARBA00023136"/>
    </source>
</evidence>
<keyword evidence="5 7" id="KW-1133">Transmembrane helix</keyword>
<keyword evidence="6 7" id="KW-0472">Membrane</keyword>
<sequence>MDDVAVLQVAVQAMTVAAKIAAPMLLTALCVGFVISLFQSVTQIQEVTLSFVPKAIAVGIALMVCGRWMIIEMVSFTTELYGQIPGLVSGTG</sequence>
<keyword evidence="8" id="KW-0282">Flagellum</keyword>
<dbReference type="Proteomes" id="UP000555552">
    <property type="component" value="Unassembled WGS sequence"/>
</dbReference>
<evidence type="ECO:0000256" key="2">
    <source>
        <dbReference type="ARBA" id="ARBA00006156"/>
    </source>
</evidence>
<dbReference type="Pfam" id="PF01313">
    <property type="entry name" value="Bac_export_3"/>
    <property type="match status" value="1"/>
</dbReference>
<dbReference type="EMBL" id="JABEMA010000194">
    <property type="protein sequence ID" value="NNH23785.1"/>
    <property type="molecule type" value="Genomic_DNA"/>
</dbReference>
<dbReference type="RefSeq" id="WP_171203579.1">
    <property type="nucleotide sequence ID" value="NZ_BAAANP010000003.1"/>
</dbReference>
<proteinExistence type="inferred from homology"/>
<evidence type="ECO:0000256" key="3">
    <source>
        <dbReference type="ARBA" id="ARBA00022475"/>
    </source>
</evidence>
<dbReference type="PANTHER" id="PTHR34040:SF2">
    <property type="entry name" value="FLAGELLAR BIOSYNTHETIC PROTEIN FLIQ"/>
    <property type="match status" value="1"/>
</dbReference>
<keyword evidence="9" id="KW-1185">Reference proteome</keyword>
<dbReference type="InterPro" id="IPR002191">
    <property type="entry name" value="Bac_export_3"/>
</dbReference>
<organism evidence="8 9">
    <name type="scientific">Pseudokineococcus marinus</name>
    <dbReference type="NCBI Taxonomy" id="351215"/>
    <lineage>
        <taxon>Bacteria</taxon>
        <taxon>Bacillati</taxon>
        <taxon>Actinomycetota</taxon>
        <taxon>Actinomycetes</taxon>
        <taxon>Kineosporiales</taxon>
        <taxon>Kineosporiaceae</taxon>
        <taxon>Pseudokineococcus</taxon>
    </lineage>
</organism>
<dbReference type="GO" id="GO:0009306">
    <property type="term" value="P:protein secretion"/>
    <property type="evidence" value="ECO:0007669"/>
    <property type="project" value="InterPro"/>
</dbReference>
<reference evidence="8 9" key="1">
    <citation type="submission" date="2020-05" db="EMBL/GenBank/DDBJ databases">
        <title>MicrobeNet Type strains.</title>
        <authorList>
            <person name="Nicholson A.C."/>
        </authorList>
    </citation>
    <scope>NUCLEOTIDE SEQUENCE [LARGE SCALE GENOMIC DNA]</scope>
    <source>
        <strain evidence="8 9">JCM 14547</strain>
    </source>
</reference>
<dbReference type="PRINTS" id="PR00952">
    <property type="entry name" value="TYPE3IMQPROT"/>
</dbReference>
<accession>A0A849BQK8</accession>
<name>A0A849BQK8_9ACTN</name>
<dbReference type="AlphaFoldDB" id="A0A849BQK8"/>
<gene>
    <name evidence="8" type="ORF">HLB09_11920</name>
</gene>
<evidence type="ECO:0000313" key="8">
    <source>
        <dbReference type="EMBL" id="NNH23785.1"/>
    </source>
</evidence>
<feature type="transmembrane region" description="Helical" evidence="7">
    <location>
        <begin position="51"/>
        <end position="71"/>
    </location>
</feature>
<keyword evidence="4 7" id="KW-0812">Transmembrane</keyword>
<evidence type="ECO:0000256" key="4">
    <source>
        <dbReference type="ARBA" id="ARBA00022692"/>
    </source>
</evidence>
<dbReference type="PANTHER" id="PTHR34040">
    <property type="entry name" value="FLAGELLAR BIOSYNTHETIC PROTEIN FLIQ"/>
    <property type="match status" value="1"/>
</dbReference>
<protein>
    <submittedName>
        <fullName evidence="8">Flagellar biosynthetic protein FliQ</fullName>
    </submittedName>
</protein>
<keyword evidence="3" id="KW-1003">Cell membrane</keyword>
<dbReference type="GO" id="GO:0005886">
    <property type="term" value="C:plasma membrane"/>
    <property type="evidence" value="ECO:0007669"/>
    <property type="project" value="UniProtKB-SubCell"/>
</dbReference>
<evidence type="ECO:0000313" key="9">
    <source>
        <dbReference type="Proteomes" id="UP000555552"/>
    </source>
</evidence>
<dbReference type="PIRSF" id="PIRSF004669">
    <property type="entry name" value="FliQ"/>
    <property type="match status" value="1"/>
</dbReference>
<comment type="similarity">
    <text evidence="2">Belongs to the FliQ/MopD/SpaQ family.</text>
</comment>